<dbReference type="GO" id="GO:0005886">
    <property type="term" value="C:plasma membrane"/>
    <property type="evidence" value="ECO:0007669"/>
    <property type="project" value="UniProtKB-SubCell"/>
</dbReference>
<protein>
    <recommendedName>
        <fullName evidence="10">Glycerol-3-phosphate acyltransferase</fullName>
    </recommendedName>
    <alternativeName>
        <fullName evidence="10">Acyl-PO4 G3P acyltransferase</fullName>
    </alternativeName>
    <alternativeName>
        <fullName evidence="10">Acyl-phosphate--glycerol-3-phosphate acyltransferase</fullName>
    </alternativeName>
    <alternativeName>
        <fullName evidence="10">G3P acyltransferase</fullName>
        <shortName evidence="10">GPAT</shortName>
        <ecNumber evidence="10">2.3.1.275</ecNumber>
    </alternativeName>
    <alternativeName>
        <fullName evidence="10">Lysophosphatidic acid synthase</fullName>
        <shortName evidence="10">LPA synthase</shortName>
    </alternativeName>
</protein>
<dbReference type="SMART" id="SM01207">
    <property type="entry name" value="G3P_acyltransf"/>
    <property type="match status" value="1"/>
</dbReference>
<feature type="transmembrane region" description="Helical" evidence="10">
    <location>
        <begin position="6"/>
        <end position="30"/>
    </location>
</feature>
<gene>
    <name evidence="10 11" type="primary">plsY</name>
    <name evidence="11" type="ORF">KUG47_07320</name>
</gene>
<dbReference type="InterPro" id="IPR003811">
    <property type="entry name" value="G3P_acylTferase_PlsY"/>
</dbReference>
<dbReference type="PANTHER" id="PTHR30309">
    <property type="entry name" value="INNER MEMBRANE PROTEIN YGIH"/>
    <property type="match status" value="1"/>
</dbReference>
<keyword evidence="6 10" id="KW-0443">Lipid metabolism</keyword>
<evidence type="ECO:0000256" key="7">
    <source>
        <dbReference type="ARBA" id="ARBA00023136"/>
    </source>
</evidence>
<keyword evidence="7 10" id="KW-0472">Membrane</keyword>
<sequence length="208" mass="21445">MAGTDLFSLLAAASLLFGYILGSIPFGLILTRLAGLGDVRAIGSGNIGATNVLRTGNRKLAAVTLLLDMLKGTAAVLIASRYGDYAAIAAGFGAFIGHLFPVWIGFKGGKGVATYLGILIGLAWQGALVFAAAWIITALLTRYSSLSALIASVVVPIALYVHGDQGIAVLFTVLTVIVFIKHRANITRLLDGSESKIGSNEGKVGAKG</sequence>
<keyword evidence="12" id="KW-1185">Reference proteome</keyword>
<evidence type="ECO:0000256" key="8">
    <source>
        <dbReference type="ARBA" id="ARBA00023209"/>
    </source>
</evidence>
<comment type="subunit">
    <text evidence="10">Probably interacts with PlsX.</text>
</comment>
<evidence type="ECO:0000256" key="9">
    <source>
        <dbReference type="ARBA" id="ARBA00023264"/>
    </source>
</evidence>
<comment type="caution">
    <text evidence="11">The sequence shown here is derived from an EMBL/GenBank/DDBJ whole genome shotgun (WGS) entry which is preliminary data.</text>
</comment>
<keyword evidence="2 10" id="KW-0444">Lipid biosynthesis</keyword>
<keyword evidence="1 10" id="KW-1003">Cell membrane</keyword>
<evidence type="ECO:0000256" key="10">
    <source>
        <dbReference type="HAMAP-Rule" id="MF_01043"/>
    </source>
</evidence>
<evidence type="ECO:0000256" key="1">
    <source>
        <dbReference type="ARBA" id="ARBA00022475"/>
    </source>
</evidence>
<evidence type="ECO:0000313" key="11">
    <source>
        <dbReference type="EMBL" id="MBV2143305.1"/>
    </source>
</evidence>
<organism evidence="11 12">
    <name type="scientific">Falsochrobactrum tianjinense</name>
    <dbReference type="NCBI Taxonomy" id="2706015"/>
    <lineage>
        <taxon>Bacteria</taxon>
        <taxon>Pseudomonadati</taxon>
        <taxon>Pseudomonadota</taxon>
        <taxon>Alphaproteobacteria</taxon>
        <taxon>Hyphomicrobiales</taxon>
        <taxon>Brucellaceae</taxon>
        <taxon>Falsochrobactrum</taxon>
    </lineage>
</organism>
<accession>A0A949PMZ9</accession>
<keyword evidence="8 10" id="KW-0594">Phospholipid biosynthesis</keyword>
<dbReference type="Pfam" id="PF02660">
    <property type="entry name" value="G3P_acyltransf"/>
    <property type="match status" value="1"/>
</dbReference>
<evidence type="ECO:0000256" key="2">
    <source>
        <dbReference type="ARBA" id="ARBA00022516"/>
    </source>
</evidence>
<keyword evidence="4 10" id="KW-0812">Transmembrane</keyword>
<feature type="transmembrane region" description="Helical" evidence="10">
    <location>
        <begin position="157"/>
        <end position="180"/>
    </location>
</feature>
<keyword evidence="5 10" id="KW-1133">Transmembrane helix</keyword>
<feature type="transmembrane region" description="Helical" evidence="10">
    <location>
        <begin position="113"/>
        <end position="137"/>
    </location>
</feature>
<dbReference type="HAMAP" id="MF_01043">
    <property type="entry name" value="PlsY"/>
    <property type="match status" value="1"/>
</dbReference>
<dbReference type="RefSeq" id="WP_217677289.1">
    <property type="nucleotide sequence ID" value="NZ_JAHRVA010000002.1"/>
</dbReference>
<comment type="subcellular location">
    <subcellularLocation>
        <location evidence="10">Cell membrane</location>
        <topology evidence="10">Multi-pass membrane protein</topology>
    </subcellularLocation>
</comment>
<keyword evidence="9 10" id="KW-1208">Phospholipid metabolism</keyword>
<dbReference type="Proteomes" id="UP000752297">
    <property type="component" value="Unassembled WGS sequence"/>
</dbReference>
<keyword evidence="11" id="KW-0012">Acyltransferase</keyword>
<dbReference type="EC" id="2.3.1.275" evidence="10"/>
<proteinExistence type="inferred from homology"/>
<reference evidence="11 12" key="1">
    <citation type="submission" date="2021-06" db="EMBL/GenBank/DDBJ databases">
        <title>Falsochrobactrum tianjin sp.nov., a new petroleum-degrading bacteria isolated from oily soils.</title>
        <authorList>
            <person name="Chen G."/>
            <person name="Chen H."/>
            <person name="Tian J."/>
            <person name="Qing J."/>
            <person name="Zhong L."/>
            <person name="Ma W."/>
            <person name="Song Y."/>
            <person name="Cui X."/>
            <person name="Yan B."/>
        </authorList>
    </citation>
    <scope>NUCLEOTIDE SEQUENCE [LARGE SCALE GENOMIC DNA]</scope>
    <source>
        <strain evidence="11 12">TDYN1</strain>
    </source>
</reference>
<evidence type="ECO:0000256" key="5">
    <source>
        <dbReference type="ARBA" id="ARBA00022989"/>
    </source>
</evidence>
<keyword evidence="3 10" id="KW-0808">Transferase</keyword>
<evidence type="ECO:0000256" key="3">
    <source>
        <dbReference type="ARBA" id="ARBA00022679"/>
    </source>
</evidence>
<name>A0A949PMZ9_9HYPH</name>
<dbReference type="EMBL" id="JAHRVA010000002">
    <property type="protein sequence ID" value="MBV2143305.1"/>
    <property type="molecule type" value="Genomic_DNA"/>
</dbReference>
<evidence type="ECO:0000256" key="6">
    <source>
        <dbReference type="ARBA" id="ARBA00023098"/>
    </source>
</evidence>
<comment type="catalytic activity">
    <reaction evidence="10">
        <text>an acyl phosphate + sn-glycerol 3-phosphate = a 1-acyl-sn-glycero-3-phosphate + phosphate</text>
        <dbReference type="Rhea" id="RHEA:34075"/>
        <dbReference type="ChEBI" id="CHEBI:43474"/>
        <dbReference type="ChEBI" id="CHEBI:57597"/>
        <dbReference type="ChEBI" id="CHEBI:57970"/>
        <dbReference type="ChEBI" id="CHEBI:59918"/>
        <dbReference type="EC" id="2.3.1.275"/>
    </reaction>
</comment>
<comment type="function">
    <text evidence="10">Catalyzes the transfer of an acyl group from acyl-phosphate (acyl-PO(4)) to glycerol-3-phosphate (G3P) to form lysophosphatidic acid (LPA). This enzyme utilizes acyl-phosphate as fatty acyl donor, but not acyl-CoA or acyl-ACP.</text>
</comment>
<feature type="transmembrane region" description="Helical" evidence="10">
    <location>
        <begin position="85"/>
        <end position="106"/>
    </location>
</feature>
<dbReference type="GO" id="GO:0008654">
    <property type="term" value="P:phospholipid biosynthetic process"/>
    <property type="evidence" value="ECO:0007669"/>
    <property type="project" value="UniProtKB-UniRule"/>
</dbReference>
<comment type="similarity">
    <text evidence="10">Belongs to the PlsY family.</text>
</comment>
<dbReference type="AlphaFoldDB" id="A0A949PMZ9"/>
<dbReference type="PANTHER" id="PTHR30309:SF0">
    <property type="entry name" value="GLYCEROL-3-PHOSPHATE ACYLTRANSFERASE-RELATED"/>
    <property type="match status" value="1"/>
</dbReference>
<evidence type="ECO:0000313" key="12">
    <source>
        <dbReference type="Proteomes" id="UP000752297"/>
    </source>
</evidence>
<dbReference type="GO" id="GO:0043772">
    <property type="term" value="F:acyl-phosphate glycerol-3-phosphate acyltransferase activity"/>
    <property type="evidence" value="ECO:0007669"/>
    <property type="project" value="UniProtKB-UniRule"/>
</dbReference>
<evidence type="ECO:0000256" key="4">
    <source>
        <dbReference type="ARBA" id="ARBA00022692"/>
    </source>
</evidence>
<dbReference type="NCBIfam" id="TIGR00023">
    <property type="entry name" value="glycerol-3-phosphate 1-O-acyltransferase PlsY"/>
    <property type="match status" value="1"/>
</dbReference>
<comment type="pathway">
    <text evidence="10">Lipid metabolism; phospholipid metabolism.</text>
</comment>